<feature type="compositionally biased region" description="Basic and acidic residues" evidence="1">
    <location>
        <begin position="147"/>
        <end position="159"/>
    </location>
</feature>
<feature type="compositionally biased region" description="Polar residues" evidence="1">
    <location>
        <begin position="60"/>
        <end position="71"/>
    </location>
</feature>
<reference evidence="2 3" key="1">
    <citation type="submission" date="2017-06" db="EMBL/GenBank/DDBJ databases">
        <title>Comparative genomic analysis of Ambrosia Fusariam Clade fungi.</title>
        <authorList>
            <person name="Stajich J.E."/>
            <person name="Carrillo J."/>
            <person name="Kijimoto T."/>
            <person name="Eskalen A."/>
            <person name="O'Donnell K."/>
            <person name="Kasson M."/>
        </authorList>
    </citation>
    <scope>NUCLEOTIDE SEQUENCE [LARGE SCALE GENOMIC DNA]</scope>
    <source>
        <strain evidence="2 3">NRRL62584</strain>
    </source>
</reference>
<sequence>MNTVEKLIKTKDVQEATLTQKDVDHLISMDLFLRDFLSEDDSLSAQPSSLRVPARRTLPSRPTKTGGATHNDQPKDAPIDNDESRNPDQGQVLESKVPSRRALPSRSTKTLGSNSKHLPVRGSGPDDDYHPEDTTSEDEDLYSDTSGHGEDSEFEAKSS</sequence>
<feature type="compositionally biased region" description="Polar residues" evidence="1">
    <location>
        <begin position="105"/>
        <end position="116"/>
    </location>
</feature>
<organism evidence="2 3">
    <name type="scientific">Fusarium duplospermum</name>
    <dbReference type="NCBI Taxonomy" id="1325734"/>
    <lineage>
        <taxon>Eukaryota</taxon>
        <taxon>Fungi</taxon>
        <taxon>Dikarya</taxon>
        <taxon>Ascomycota</taxon>
        <taxon>Pezizomycotina</taxon>
        <taxon>Sordariomycetes</taxon>
        <taxon>Hypocreomycetidae</taxon>
        <taxon>Hypocreales</taxon>
        <taxon>Nectriaceae</taxon>
        <taxon>Fusarium</taxon>
        <taxon>Fusarium solani species complex</taxon>
    </lineage>
</organism>
<protein>
    <submittedName>
        <fullName evidence="2">Uncharacterized protein</fullName>
    </submittedName>
</protein>
<proteinExistence type="predicted"/>
<evidence type="ECO:0000313" key="3">
    <source>
        <dbReference type="Proteomes" id="UP000288168"/>
    </source>
</evidence>
<evidence type="ECO:0000256" key="1">
    <source>
        <dbReference type="SAM" id="MobiDB-lite"/>
    </source>
</evidence>
<gene>
    <name evidence="2" type="ORF">CEP54_005787</name>
</gene>
<dbReference type="AlphaFoldDB" id="A0A428QAP0"/>
<dbReference type="OrthoDB" id="6513042at2759"/>
<name>A0A428QAP0_9HYPO</name>
<feature type="compositionally biased region" description="Basic and acidic residues" evidence="1">
    <location>
        <begin position="72"/>
        <end position="86"/>
    </location>
</feature>
<keyword evidence="3" id="KW-1185">Reference proteome</keyword>
<feature type="region of interest" description="Disordered" evidence="1">
    <location>
        <begin position="41"/>
        <end position="159"/>
    </location>
</feature>
<comment type="caution">
    <text evidence="2">The sequence shown here is derived from an EMBL/GenBank/DDBJ whole genome shotgun (WGS) entry which is preliminary data.</text>
</comment>
<evidence type="ECO:0000313" key="2">
    <source>
        <dbReference type="EMBL" id="RSL62347.1"/>
    </source>
</evidence>
<dbReference type="Proteomes" id="UP000288168">
    <property type="component" value="Unassembled WGS sequence"/>
</dbReference>
<dbReference type="EMBL" id="NKCI01000045">
    <property type="protein sequence ID" value="RSL62347.1"/>
    <property type="molecule type" value="Genomic_DNA"/>
</dbReference>
<accession>A0A428QAP0</accession>